<keyword evidence="2" id="KW-1185">Reference proteome</keyword>
<sequence length="374" mass="42187">MASRGSPFEPLKLTDEEERQCYDRAFQLLDQTLHSYDKESARIQEERRHHSKLNSERWKLLKTQTNASFYVGHNRSANQDDGLAGITDAAFLTTGTIRGELDDVMLGLKALDANSISFRTELPGNHPVDCAVLTELLGPKQVDPFRFLGITWLLYENSWPIKAMVRPRDLLTLTATGTMTRENGDRIGYEVVQPAKFDQCPLLSGTVRNNVMYAAIFKQEEPGVVDVYIPTYVESQNVLLDKVITSVTWKATLVFWDALELSEMKKLQWSIANCRAERQKQQQTSCKRCSEGPRMLKRLGGKGKSDKNSCALCDVALCSECRVERALKVPDENSGRLTNRPVSVCLPCVIFVRQLVPADIAMANRKQRRATTII</sequence>
<evidence type="ECO:0008006" key="3">
    <source>
        <dbReference type="Google" id="ProtNLM"/>
    </source>
</evidence>
<proteinExistence type="predicted"/>
<dbReference type="PANTHER" id="PTHR13510">
    <property type="entry name" value="FYVE-FINGER-CONTAINING RAB5 EFFECTOR PROTEIN RABENOSYN-5-RELATED"/>
    <property type="match status" value="1"/>
</dbReference>
<gene>
    <name evidence="1" type="ORF">V7S43_002477</name>
</gene>
<evidence type="ECO:0000313" key="1">
    <source>
        <dbReference type="EMBL" id="KAL3673184.1"/>
    </source>
</evidence>
<dbReference type="AlphaFoldDB" id="A0ABD3G3X8"/>
<dbReference type="Proteomes" id="UP001632037">
    <property type="component" value="Unassembled WGS sequence"/>
</dbReference>
<dbReference type="Gene3D" id="3.30.40.10">
    <property type="entry name" value="Zinc/RING finger domain, C3HC4 (zinc finger)"/>
    <property type="match status" value="1"/>
</dbReference>
<organism evidence="1 2">
    <name type="scientific">Phytophthora oleae</name>
    <dbReference type="NCBI Taxonomy" id="2107226"/>
    <lineage>
        <taxon>Eukaryota</taxon>
        <taxon>Sar</taxon>
        <taxon>Stramenopiles</taxon>
        <taxon>Oomycota</taxon>
        <taxon>Peronosporomycetes</taxon>
        <taxon>Peronosporales</taxon>
        <taxon>Peronosporaceae</taxon>
        <taxon>Phytophthora</taxon>
    </lineage>
</organism>
<reference evidence="1 2" key="1">
    <citation type="submission" date="2024-09" db="EMBL/GenBank/DDBJ databases">
        <title>Genome sequencing and assembly of Phytophthora oleae, isolate VK10A, causative agent of rot of olive drupes.</title>
        <authorList>
            <person name="Conti Taguali S."/>
            <person name="Riolo M."/>
            <person name="La Spada F."/>
            <person name="Cacciola S.O."/>
            <person name="Dionisio G."/>
        </authorList>
    </citation>
    <scope>NUCLEOTIDE SEQUENCE [LARGE SCALE GENOMIC DNA]</scope>
    <source>
        <strain evidence="1 2">VK10A</strain>
    </source>
</reference>
<dbReference type="PANTHER" id="PTHR13510:SF44">
    <property type="entry name" value="RABENOSYN-5"/>
    <property type="match status" value="1"/>
</dbReference>
<name>A0ABD3G3X8_9STRA</name>
<accession>A0ABD3G3X8</accession>
<evidence type="ECO:0000313" key="2">
    <source>
        <dbReference type="Proteomes" id="UP001632037"/>
    </source>
</evidence>
<dbReference type="InterPro" id="IPR013083">
    <property type="entry name" value="Znf_RING/FYVE/PHD"/>
</dbReference>
<dbReference type="InterPro" id="IPR052727">
    <property type="entry name" value="Rab4/Rab5_effector"/>
</dbReference>
<protein>
    <recommendedName>
        <fullName evidence="3">START domain-containing protein</fullName>
    </recommendedName>
</protein>
<dbReference type="EMBL" id="JBIMZQ010000003">
    <property type="protein sequence ID" value="KAL3673184.1"/>
    <property type="molecule type" value="Genomic_DNA"/>
</dbReference>
<comment type="caution">
    <text evidence="1">The sequence shown here is derived from an EMBL/GenBank/DDBJ whole genome shotgun (WGS) entry which is preliminary data.</text>
</comment>